<reference evidence="3 4" key="1">
    <citation type="submission" date="2021-03" db="EMBL/GenBank/DDBJ databases">
        <title>Microbacterium pauli sp. nov., isolated from microfiltered milk.</title>
        <authorList>
            <person name="Bellassi P."/>
            <person name="Fontana A."/>
            <person name="Callegari M.L."/>
            <person name="Lorenzo M."/>
            <person name="Cappa F."/>
        </authorList>
    </citation>
    <scope>NUCLEOTIDE SEQUENCE [LARGE SCALE GENOMIC DNA]</scope>
    <source>
        <strain evidence="3 4">DSM 18909</strain>
    </source>
</reference>
<proteinExistence type="inferred from homology"/>
<dbReference type="PANTHER" id="PTHR42760:SF5">
    <property type="entry name" value="2-DEHYDRO-3-DEOXY-D-GLUCONATE 5-DEHYDROGENASE"/>
    <property type="match status" value="1"/>
</dbReference>
<dbReference type="InterPro" id="IPR036291">
    <property type="entry name" value="NAD(P)-bd_dom_sf"/>
</dbReference>
<dbReference type="InterPro" id="IPR002347">
    <property type="entry name" value="SDR_fam"/>
</dbReference>
<comment type="similarity">
    <text evidence="1">Belongs to the short-chain dehydrogenases/reductases (SDR) family.</text>
</comment>
<evidence type="ECO:0000256" key="2">
    <source>
        <dbReference type="ARBA" id="ARBA00023002"/>
    </source>
</evidence>
<comment type="caution">
    <text evidence="3">The sequence shown here is derived from an EMBL/GenBank/DDBJ whole genome shotgun (WGS) entry which is preliminary data.</text>
</comment>
<name>A0ABS5XS12_9MICO</name>
<dbReference type="SUPFAM" id="SSF51735">
    <property type="entry name" value="NAD(P)-binding Rossmann-fold domains"/>
    <property type="match status" value="1"/>
</dbReference>
<dbReference type="Gene3D" id="3.40.50.720">
    <property type="entry name" value="NAD(P)-binding Rossmann-like Domain"/>
    <property type="match status" value="1"/>
</dbReference>
<evidence type="ECO:0000256" key="1">
    <source>
        <dbReference type="ARBA" id="ARBA00006484"/>
    </source>
</evidence>
<dbReference type="PRINTS" id="PR00081">
    <property type="entry name" value="GDHRDH"/>
</dbReference>
<evidence type="ECO:0000313" key="3">
    <source>
        <dbReference type="EMBL" id="MBT8797221.1"/>
    </source>
</evidence>
<keyword evidence="2" id="KW-0560">Oxidoreductase</keyword>
<dbReference type="InterPro" id="IPR020904">
    <property type="entry name" value="Sc_DH/Rdtase_CS"/>
</dbReference>
<evidence type="ECO:0000313" key="4">
    <source>
        <dbReference type="Proteomes" id="UP000740605"/>
    </source>
</evidence>
<dbReference type="PRINTS" id="PR00080">
    <property type="entry name" value="SDRFAMILY"/>
</dbReference>
<gene>
    <name evidence="3" type="ORF">J0P97_03920</name>
</gene>
<dbReference type="Pfam" id="PF13561">
    <property type="entry name" value="adh_short_C2"/>
    <property type="match status" value="1"/>
</dbReference>
<dbReference type="EMBL" id="JAFLHG010000003">
    <property type="protein sequence ID" value="MBT8797221.1"/>
    <property type="molecule type" value="Genomic_DNA"/>
</dbReference>
<protein>
    <submittedName>
        <fullName evidence="3">SDR family oxidoreductase</fullName>
    </submittedName>
</protein>
<dbReference type="RefSeq" id="WP_215486479.1">
    <property type="nucleotide sequence ID" value="NZ_BAAAPJ010000003.1"/>
</dbReference>
<keyword evidence="4" id="KW-1185">Reference proteome</keyword>
<organism evidence="3 4">
    <name type="scientific">Microbacterium flavum</name>
    <dbReference type="NCBI Taxonomy" id="415216"/>
    <lineage>
        <taxon>Bacteria</taxon>
        <taxon>Bacillati</taxon>
        <taxon>Actinomycetota</taxon>
        <taxon>Actinomycetes</taxon>
        <taxon>Micrococcales</taxon>
        <taxon>Microbacteriaceae</taxon>
        <taxon>Microbacterium</taxon>
    </lineage>
</organism>
<dbReference type="PANTHER" id="PTHR42760">
    <property type="entry name" value="SHORT-CHAIN DEHYDROGENASES/REDUCTASES FAMILY MEMBER"/>
    <property type="match status" value="1"/>
</dbReference>
<dbReference type="Proteomes" id="UP000740605">
    <property type="component" value="Unassembled WGS sequence"/>
</dbReference>
<accession>A0ABS5XS12</accession>
<sequence>MSELFDLSGRLALVTGSSRGLGQSLALGLAAAGARLIVHGRDAATVEASAALLEERTGSRPATVVFDVTDAAAVEAQVGALIERVGVPDILVNNAGIQRRAPIAEFAVSDWDDVIATNLSSVFYVSRFVAPAMTERGSGKIINIASVQSALARQTIAPYSASKGGVAQLSRGMAADLARHGIQVNTLSPGYFATEMNAALVADEAFTAWVTQRTPAGRWGDVEELRGPLVFLASAASDFVSGQNLFVDGGMTSVV</sequence>
<dbReference type="PROSITE" id="PS00061">
    <property type="entry name" value="ADH_SHORT"/>
    <property type="match status" value="1"/>
</dbReference>